<evidence type="ECO:0000313" key="9">
    <source>
        <dbReference type="Proteomes" id="UP001145072"/>
    </source>
</evidence>
<evidence type="ECO:0000256" key="3">
    <source>
        <dbReference type="ARBA" id="ARBA00022475"/>
    </source>
</evidence>
<organism evidence="8 9">
    <name type="scientific">Aquibacillus koreensis</name>
    <dbReference type="NCBI Taxonomy" id="279446"/>
    <lineage>
        <taxon>Bacteria</taxon>
        <taxon>Bacillati</taxon>
        <taxon>Bacillota</taxon>
        <taxon>Bacilli</taxon>
        <taxon>Bacillales</taxon>
        <taxon>Bacillaceae</taxon>
        <taxon>Aquibacillus</taxon>
    </lineage>
</organism>
<protein>
    <submittedName>
        <fullName evidence="8">Glycine betaine ABC transporter substrate-binding protein</fullName>
    </submittedName>
</protein>
<keyword evidence="9" id="KW-1185">Reference proteome</keyword>
<accession>A0A9X3WJP6</accession>
<proteinExistence type="predicted"/>
<dbReference type="Proteomes" id="UP001145072">
    <property type="component" value="Unassembled WGS sequence"/>
</dbReference>
<dbReference type="GO" id="GO:0015226">
    <property type="term" value="F:carnitine transmembrane transporter activity"/>
    <property type="evidence" value="ECO:0007669"/>
    <property type="project" value="TreeGrafter"/>
</dbReference>
<evidence type="ECO:0000256" key="5">
    <source>
        <dbReference type="SAM" id="MobiDB-lite"/>
    </source>
</evidence>
<evidence type="ECO:0000259" key="7">
    <source>
        <dbReference type="Pfam" id="PF04069"/>
    </source>
</evidence>
<sequence length="317" mass="34236">MLKLQWKHFGLVAVLILALFLAACGGDEEETENEGTTDNTGSENTEENTEENTGVALGNEELELVYVEWDSEVASTHVIANVLASQGYDVEVTPVNNAAMWEAVASDEADGMVGAWLPGTHEAQFNEFGEEVVQLGANLEGAKIGLVVPAYMEATTIDDLADFADDLDNKITGIEDGSGVVAASRDAIADHGLEGWEVQTSSSGAMTTVLGEAISNEEPIVVTGWTPHWKFAEYDLKYLEDPEESFGGAETIETMVRQGLEEDSPAAYQILDNFEWTPADMESVMLEVMNGTSPEDAAANWVENNQDTVDEWTAGLE</sequence>
<feature type="chain" id="PRO_5040868018" evidence="6">
    <location>
        <begin position="26"/>
        <end position="317"/>
    </location>
</feature>
<dbReference type="SUPFAM" id="SSF53850">
    <property type="entry name" value="Periplasmic binding protein-like II"/>
    <property type="match status" value="1"/>
</dbReference>
<evidence type="ECO:0000313" key="8">
    <source>
        <dbReference type="EMBL" id="MDC3420148.1"/>
    </source>
</evidence>
<dbReference type="GO" id="GO:0015871">
    <property type="term" value="P:choline transport"/>
    <property type="evidence" value="ECO:0007669"/>
    <property type="project" value="TreeGrafter"/>
</dbReference>
<keyword evidence="6" id="KW-0732">Signal</keyword>
<dbReference type="PROSITE" id="PS51257">
    <property type="entry name" value="PROKAR_LIPOPROTEIN"/>
    <property type="match status" value="1"/>
</dbReference>
<evidence type="ECO:0000256" key="6">
    <source>
        <dbReference type="SAM" id="SignalP"/>
    </source>
</evidence>
<comment type="caution">
    <text evidence="8">The sequence shown here is derived from an EMBL/GenBank/DDBJ whole genome shotgun (WGS) entry which is preliminary data.</text>
</comment>
<dbReference type="GO" id="GO:0005275">
    <property type="term" value="F:amine transmembrane transporter activity"/>
    <property type="evidence" value="ECO:0007669"/>
    <property type="project" value="TreeGrafter"/>
</dbReference>
<dbReference type="Gene3D" id="3.10.105.10">
    <property type="entry name" value="Dipeptide-binding Protein, Domain 3"/>
    <property type="match status" value="2"/>
</dbReference>
<feature type="signal peptide" evidence="6">
    <location>
        <begin position="1"/>
        <end position="25"/>
    </location>
</feature>
<dbReference type="GO" id="GO:0031460">
    <property type="term" value="P:glycine betaine transport"/>
    <property type="evidence" value="ECO:0007669"/>
    <property type="project" value="TreeGrafter"/>
</dbReference>
<dbReference type="CDD" id="cd13639">
    <property type="entry name" value="PBP2_OpuAC_like"/>
    <property type="match status" value="1"/>
</dbReference>
<dbReference type="InterPro" id="IPR007210">
    <property type="entry name" value="ABC_Gly_betaine_transp_sub-bd"/>
</dbReference>
<dbReference type="AlphaFoldDB" id="A0A9X3WJP6"/>
<name>A0A9X3WJP6_9BACI</name>
<dbReference type="Gene3D" id="3.40.190.100">
    <property type="entry name" value="Glycine betaine-binding periplasmic protein, domain 2"/>
    <property type="match status" value="1"/>
</dbReference>
<reference evidence="8" key="1">
    <citation type="submission" date="2022-06" db="EMBL/GenBank/DDBJ databases">
        <title>Aquibacillus sp. a new bacterium isolated from soil saline samples.</title>
        <authorList>
            <person name="Galisteo C."/>
            <person name="De La Haba R."/>
            <person name="Sanchez-Porro C."/>
            <person name="Ventosa A."/>
        </authorList>
    </citation>
    <scope>NUCLEOTIDE SEQUENCE</scope>
    <source>
        <strain evidence="8">JCM 12387</strain>
    </source>
</reference>
<dbReference type="PANTHER" id="PTHR47737">
    <property type="entry name" value="GLYCINE BETAINE/PROLINE BETAINE TRANSPORT SYSTEM PERMEASE PROTEIN PROW"/>
    <property type="match status" value="1"/>
</dbReference>
<keyword evidence="2" id="KW-0813">Transport</keyword>
<evidence type="ECO:0000256" key="4">
    <source>
        <dbReference type="ARBA" id="ARBA00023136"/>
    </source>
</evidence>
<gene>
    <name evidence="8" type="ORF">NC661_07165</name>
</gene>
<dbReference type="PANTHER" id="PTHR47737:SF1">
    <property type="entry name" value="GLYCINE BETAINE_PROLINE BETAINE TRANSPORT SYSTEM PERMEASE PROTEIN PROW"/>
    <property type="match status" value="1"/>
</dbReference>
<dbReference type="EMBL" id="JAMQJZ010000004">
    <property type="protein sequence ID" value="MDC3420148.1"/>
    <property type="molecule type" value="Genomic_DNA"/>
</dbReference>
<keyword evidence="4" id="KW-0472">Membrane</keyword>
<feature type="domain" description="ABC-type glycine betaine transport system substrate-binding" evidence="7">
    <location>
        <begin position="62"/>
        <end position="304"/>
    </location>
</feature>
<evidence type="ECO:0000256" key="1">
    <source>
        <dbReference type="ARBA" id="ARBA00004236"/>
    </source>
</evidence>
<dbReference type="RefSeq" id="WP_272479951.1">
    <property type="nucleotide sequence ID" value="NZ_JAMQJZ010000004.1"/>
</dbReference>
<dbReference type="GO" id="GO:0043190">
    <property type="term" value="C:ATP-binding cassette (ABC) transporter complex"/>
    <property type="evidence" value="ECO:0007669"/>
    <property type="project" value="InterPro"/>
</dbReference>
<feature type="region of interest" description="Disordered" evidence="5">
    <location>
        <begin position="28"/>
        <end position="53"/>
    </location>
</feature>
<keyword evidence="3" id="KW-1003">Cell membrane</keyword>
<evidence type="ECO:0000256" key="2">
    <source>
        <dbReference type="ARBA" id="ARBA00022448"/>
    </source>
</evidence>
<dbReference type="Pfam" id="PF04069">
    <property type="entry name" value="OpuAC"/>
    <property type="match status" value="1"/>
</dbReference>
<comment type="subcellular location">
    <subcellularLocation>
        <location evidence="1">Cell membrane</location>
    </subcellularLocation>
</comment>